<proteinExistence type="inferred from homology"/>
<dbReference type="InterPro" id="IPR036388">
    <property type="entry name" value="WH-like_DNA-bd_sf"/>
</dbReference>
<protein>
    <submittedName>
        <fullName evidence="6">LysR family transcriptional regulator</fullName>
    </submittedName>
</protein>
<dbReference type="PANTHER" id="PTHR30537">
    <property type="entry name" value="HTH-TYPE TRANSCRIPTIONAL REGULATOR"/>
    <property type="match status" value="1"/>
</dbReference>
<sequence length="328" mass="36475">MDKLRLLDVFIATCDAGSFAAAAKSCNTDPSTVSKAINRLEAELGFILFQRSTRQLSITAAGRRYADTVRKLLQDLNSCEHELKHLNDSPGGTLRINSAACYGHLYVQPLLQAFCQRYPAIKLQLEINDLHVDIIDNDIDVALRTGLVKDSRLVARRLSPMDFLTCASPDYLAARGTPRCADDFLQHSWIGFRIKQTQQLQPVFLPDQHGSYQPFELQRSHITDDGEAMAAMCADGLGFAQLPHFLAKQGLQSGALVSLYPYYRPPQPDNGVFAIYAKRDYLPARVRVFIEFISSALEVAGESSNHTWAESWPSLLQGNISGRSRADL</sequence>
<name>A0ABS7X4U7_9GAMM</name>
<dbReference type="Gene3D" id="1.10.10.10">
    <property type="entry name" value="Winged helix-like DNA-binding domain superfamily/Winged helix DNA-binding domain"/>
    <property type="match status" value="1"/>
</dbReference>
<evidence type="ECO:0000313" key="7">
    <source>
        <dbReference type="Proteomes" id="UP000663814"/>
    </source>
</evidence>
<evidence type="ECO:0000256" key="1">
    <source>
        <dbReference type="ARBA" id="ARBA00009437"/>
    </source>
</evidence>
<evidence type="ECO:0000259" key="5">
    <source>
        <dbReference type="PROSITE" id="PS50931"/>
    </source>
</evidence>
<dbReference type="InterPro" id="IPR005119">
    <property type="entry name" value="LysR_subst-bd"/>
</dbReference>
<dbReference type="InterPro" id="IPR058163">
    <property type="entry name" value="LysR-type_TF_proteobact-type"/>
</dbReference>
<dbReference type="EMBL" id="JAERPS020000001">
    <property type="protein sequence ID" value="MBZ9610155.1"/>
    <property type="molecule type" value="Genomic_DNA"/>
</dbReference>
<dbReference type="Gene3D" id="3.40.190.290">
    <property type="match status" value="1"/>
</dbReference>
<evidence type="ECO:0000256" key="4">
    <source>
        <dbReference type="ARBA" id="ARBA00023163"/>
    </source>
</evidence>
<evidence type="ECO:0000313" key="6">
    <source>
        <dbReference type="EMBL" id="MBZ9610155.1"/>
    </source>
</evidence>
<dbReference type="Pfam" id="PF00126">
    <property type="entry name" value="HTH_1"/>
    <property type="match status" value="1"/>
</dbReference>
<evidence type="ECO:0000256" key="3">
    <source>
        <dbReference type="ARBA" id="ARBA00023125"/>
    </source>
</evidence>
<dbReference type="SUPFAM" id="SSF46785">
    <property type="entry name" value="Winged helix' DNA-binding domain"/>
    <property type="match status" value="1"/>
</dbReference>
<dbReference type="CDD" id="cd08422">
    <property type="entry name" value="PBP2_CrgA_like"/>
    <property type="match status" value="1"/>
</dbReference>
<keyword evidence="4" id="KW-0804">Transcription</keyword>
<dbReference type="RefSeq" id="WP_205310300.1">
    <property type="nucleotide sequence ID" value="NZ_JAERPS020000001.1"/>
</dbReference>
<dbReference type="Proteomes" id="UP000663814">
    <property type="component" value="Unassembled WGS sequence"/>
</dbReference>
<dbReference type="SUPFAM" id="SSF53850">
    <property type="entry name" value="Periplasmic binding protein-like II"/>
    <property type="match status" value="1"/>
</dbReference>
<dbReference type="InterPro" id="IPR036390">
    <property type="entry name" value="WH_DNA-bd_sf"/>
</dbReference>
<evidence type="ECO:0000256" key="2">
    <source>
        <dbReference type="ARBA" id="ARBA00023015"/>
    </source>
</evidence>
<comment type="similarity">
    <text evidence="1">Belongs to the LysR transcriptional regulatory family.</text>
</comment>
<keyword evidence="2" id="KW-0805">Transcription regulation</keyword>
<reference evidence="6 7" key="1">
    <citation type="submission" date="2021-08" db="EMBL/GenBank/DDBJ databases">
        <title>Rheinheimera aquimaris sp. nov., isolated from seawater of the East Sea in Korea.</title>
        <authorList>
            <person name="Kim K.H."/>
            <person name="Wenting R."/>
            <person name="Kim K.R."/>
            <person name="Jeon C.O."/>
        </authorList>
    </citation>
    <scope>NUCLEOTIDE SEQUENCE [LARGE SCALE GENOMIC DNA]</scope>
    <source>
        <strain evidence="6 7">MA-13</strain>
    </source>
</reference>
<dbReference type="PROSITE" id="PS50931">
    <property type="entry name" value="HTH_LYSR"/>
    <property type="match status" value="1"/>
</dbReference>
<dbReference type="InterPro" id="IPR000847">
    <property type="entry name" value="LysR_HTH_N"/>
</dbReference>
<dbReference type="PANTHER" id="PTHR30537:SF66">
    <property type="entry name" value="IRON-REGULATED VIRULENCE REGULATORY PROTEIN IRGB"/>
    <property type="match status" value="1"/>
</dbReference>
<organism evidence="6 7">
    <name type="scientific">Rheinheimera maricola</name>
    <dbReference type="NCBI Taxonomy" id="2793282"/>
    <lineage>
        <taxon>Bacteria</taxon>
        <taxon>Pseudomonadati</taxon>
        <taxon>Pseudomonadota</taxon>
        <taxon>Gammaproteobacteria</taxon>
        <taxon>Chromatiales</taxon>
        <taxon>Chromatiaceae</taxon>
        <taxon>Rheinheimera</taxon>
    </lineage>
</organism>
<keyword evidence="7" id="KW-1185">Reference proteome</keyword>
<gene>
    <name evidence="6" type="ORF">I4W93_000965</name>
</gene>
<comment type="caution">
    <text evidence="6">The sequence shown here is derived from an EMBL/GenBank/DDBJ whole genome shotgun (WGS) entry which is preliminary data.</text>
</comment>
<dbReference type="Pfam" id="PF03466">
    <property type="entry name" value="LysR_substrate"/>
    <property type="match status" value="1"/>
</dbReference>
<keyword evidence="3" id="KW-0238">DNA-binding</keyword>
<feature type="domain" description="HTH lysR-type" evidence="5">
    <location>
        <begin position="1"/>
        <end position="59"/>
    </location>
</feature>
<accession>A0ABS7X4U7</accession>